<feature type="transmembrane region" description="Helical" evidence="6">
    <location>
        <begin position="274"/>
        <end position="294"/>
    </location>
</feature>
<dbReference type="EMBL" id="UINC01014696">
    <property type="protein sequence ID" value="SVA62503.1"/>
    <property type="molecule type" value="Genomic_DNA"/>
</dbReference>
<dbReference type="AlphaFoldDB" id="A0A381XE39"/>
<feature type="transmembrane region" description="Helical" evidence="6">
    <location>
        <begin position="77"/>
        <end position="96"/>
    </location>
</feature>
<organism evidence="7">
    <name type="scientific">marine metagenome</name>
    <dbReference type="NCBI Taxonomy" id="408172"/>
    <lineage>
        <taxon>unclassified sequences</taxon>
        <taxon>metagenomes</taxon>
        <taxon>ecological metagenomes</taxon>
    </lineage>
</organism>
<evidence type="ECO:0000256" key="1">
    <source>
        <dbReference type="ARBA" id="ARBA00004651"/>
    </source>
</evidence>
<accession>A0A381XE39</accession>
<protein>
    <recommendedName>
        <fullName evidence="8">PhoU domain-containing protein</fullName>
    </recommendedName>
</protein>
<dbReference type="InterPro" id="IPR004633">
    <property type="entry name" value="NaPi_cotrn-rel/YqeW-like"/>
</dbReference>
<dbReference type="PANTHER" id="PTHR10010:SF46">
    <property type="entry name" value="SODIUM-DEPENDENT PHOSPHATE TRANSPORT PROTEIN 2B"/>
    <property type="match status" value="1"/>
</dbReference>
<gene>
    <name evidence="7" type="ORF">METZ01_LOCUS115357</name>
</gene>
<comment type="subcellular location">
    <subcellularLocation>
        <location evidence="1">Cell membrane</location>
        <topology evidence="1">Multi-pass membrane protein</topology>
    </subcellularLocation>
</comment>
<dbReference type="Pfam" id="PF02690">
    <property type="entry name" value="Na_Pi_cotrans"/>
    <property type="match status" value="1"/>
</dbReference>
<evidence type="ECO:0000256" key="2">
    <source>
        <dbReference type="ARBA" id="ARBA00022475"/>
    </source>
</evidence>
<feature type="transmembrane region" description="Helical" evidence="6">
    <location>
        <begin position="206"/>
        <end position="232"/>
    </location>
</feature>
<dbReference type="InterPro" id="IPR038078">
    <property type="entry name" value="PhoU-like_sf"/>
</dbReference>
<evidence type="ECO:0000313" key="7">
    <source>
        <dbReference type="EMBL" id="SVA62503.1"/>
    </source>
</evidence>
<sequence>MITSYNKSSRIIFPLVILASIGTVYAGTVGDSKEISIFLLVTGLLGGMGMFLYGMEMMSEGMKMTAGNSMRLILEKLTSNKFLAVSVGAFVTMIIQSSSATTVMLVSFVNSGLLNFTQALGVILGSNIGSTVTAQIVAFKVTDYALILIAAGSLMSLFSKKETVKNLGYVILGFGLLFYGMKVMSDTMKPLRTDPTFNSILTSFENPFLGILAGAIFTALVQSSSATTGIVITLASGGSITLEAGIPLIFGANIGTCVTALLAGLTASRDAKRVAIAHVTFNVIGVLLFCFWIPTFSEIVSQTSNNIPRQIANAHTFFNILASIIFIPFTGYIAKTIIHYFPDKTEERDIEKPAVLHLDEKLLNQPEAAINNAQAEISGVVGLMERIVGTLVRPFINDQEQTDIENSELDLKTGLNQRLDKITFLNEKITDYLLITSRGDLNSDQSKEVFSLVSTVNYLESMNNMIKLRFDGLVKSKENSDVNFSEAGQQEILDYHTKLVKQVKRLNKFFTKFDRAKAEKIMTKGQKYKDIEEKYRLEHFQRVSGDVAESVATHQIHMELMDLLKQMNIFIELIASNLLSIEKDQA</sequence>
<feature type="transmembrane region" description="Helical" evidence="6">
    <location>
        <begin position="167"/>
        <end position="185"/>
    </location>
</feature>
<dbReference type="SUPFAM" id="SSF109755">
    <property type="entry name" value="PhoU-like"/>
    <property type="match status" value="1"/>
</dbReference>
<feature type="transmembrane region" description="Helical" evidence="6">
    <location>
        <begin position="244"/>
        <end position="267"/>
    </location>
</feature>
<dbReference type="InterPro" id="IPR003841">
    <property type="entry name" value="Na/Pi_transpt"/>
</dbReference>
<keyword evidence="2" id="KW-1003">Cell membrane</keyword>
<evidence type="ECO:0000256" key="3">
    <source>
        <dbReference type="ARBA" id="ARBA00022692"/>
    </source>
</evidence>
<keyword evidence="3 6" id="KW-0812">Transmembrane</keyword>
<evidence type="ECO:0000256" key="6">
    <source>
        <dbReference type="SAM" id="Phobius"/>
    </source>
</evidence>
<evidence type="ECO:0000256" key="4">
    <source>
        <dbReference type="ARBA" id="ARBA00022989"/>
    </source>
</evidence>
<keyword evidence="5 6" id="KW-0472">Membrane</keyword>
<dbReference type="GO" id="GO:0044341">
    <property type="term" value="P:sodium-dependent phosphate transport"/>
    <property type="evidence" value="ECO:0007669"/>
    <property type="project" value="InterPro"/>
</dbReference>
<keyword evidence="4 6" id="KW-1133">Transmembrane helix</keyword>
<dbReference type="GO" id="GO:0005436">
    <property type="term" value="F:sodium:phosphate symporter activity"/>
    <property type="evidence" value="ECO:0007669"/>
    <property type="project" value="InterPro"/>
</dbReference>
<feature type="transmembrane region" description="Helical" evidence="6">
    <location>
        <begin position="102"/>
        <end position="124"/>
    </location>
</feature>
<proteinExistence type="predicted"/>
<reference evidence="7" key="1">
    <citation type="submission" date="2018-05" db="EMBL/GenBank/DDBJ databases">
        <authorList>
            <person name="Lanie J.A."/>
            <person name="Ng W.-L."/>
            <person name="Kazmierczak K.M."/>
            <person name="Andrzejewski T.M."/>
            <person name="Davidsen T.M."/>
            <person name="Wayne K.J."/>
            <person name="Tettelin H."/>
            <person name="Glass J.I."/>
            <person name="Rusch D."/>
            <person name="Podicherti R."/>
            <person name="Tsui H.-C.T."/>
            <person name="Winkler M.E."/>
        </authorList>
    </citation>
    <scope>NUCLEOTIDE SEQUENCE</scope>
</reference>
<dbReference type="Gene3D" id="1.20.58.220">
    <property type="entry name" value="Phosphate transport system protein phou homolog 2, domain 2"/>
    <property type="match status" value="1"/>
</dbReference>
<feature type="transmembrane region" description="Helical" evidence="6">
    <location>
        <begin position="36"/>
        <end position="56"/>
    </location>
</feature>
<feature type="transmembrane region" description="Helical" evidence="6">
    <location>
        <begin position="136"/>
        <end position="155"/>
    </location>
</feature>
<name>A0A381XE39_9ZZZZ</name>
<dbReference type="PANTHER" id="PTHR10010">
    <property type="entry name" value="SOLUTE CARRIER FAMILY 34 SODIUM PHOSPHATE , MEMBER 2-RELATED"/>
    <property type="match status" value="1"/>
</dbReference>
<dbReference type="NCBIfam" id="TIGR00704">
    <property type="entry name" value="NaPi_cotrn_rel"/>
    <property type="match status" value="1"/>
</dbReference>
<dbReference type="NCBIfam" id="NF037997">
    <property type="entry name" value="Na_Pi_symport"/>
    <property type="match status" value="1"/>
</dbReference>
<evidence type="ECO:0000256" key="5">
    <source>
        <dbReference type="ARBA" id="ARBA00023136"/>
    </source>
</evidence>
<evidence type="ECO:0008006" key="8">
    <source>
        <dbReference type="Google" id="ProtNLM"/>
    </source>
</evidence>
<feature type="transmembrane region" description="Helical" evidence="6">
    <location>
        <begin position="314"/>
        <end position="334"/>
    </location>
</feature>
<dbReference type="GO" id="GO:0005886">
    <property type="term" value="C:plasma membrane"/>
    <property type="evidence" value="ECO:0007669"/>
    <property type="project" value="UniProtKB-SubCell"/>
</dbReference>